<proteinExistence type="predicted"/>
<dbReference type="Pfam" id="PF03695">
    <property type="entry name" value="UPF0149"/>
    <property type="match status" value="1"/>
</dbReference>
<reference evidence="1" key="2">
    <citation type="submission" date="2020-09" db="EMBL/GenBank/DDBJ databases">
        <authorList>
            <person name="Sun Q."/>
            <person name="Zhou Y."/>
        </authorList>
    </citation>
    <scope>NUCLEOTIDE SEQUENCE</scope>
    <source>
        <strain evidence="1">CGMCC 1.15493</strain>
    </source>
</reference>
<dbReference type="PANTHER" id="PTHR33747">
    <property type="entry name" value="UPF0225 PROTEIN SCO1677"/>
    <property type="match status" value="1"/>
</dbReference>
<dbReference type="NCBIfam" id="TIGR02292">
    <property type="entry name" value="ygfB_yecA"/>
    <property type="match status" value="1"/>
</dbReference>
<evidence type="ECO:0008006" key="3">
    <source>
        <dbReference type="Google" id="ProtNLM"/>
    </source>
</evidence>
<organism evidence="1 2">
    <name type="scientific">Aureimonas glaciei</name>
    <dbReference type="NCBI Taxonomy" id="1776957"/>
    <lineage>
        <taxon>Bacteria</taxon>
        <taxon>Pseudomonadati</taxon>
        <taxon>Pseudomonadota</taxon>
        <taxon>Alphaproteobacteria</taxon>
        <taxon>Hyphomicrobiales</taxon>
        <taxon>Aurantimonadaceae</taxon>
        <taxon>Aureimonas</taxon>
    </lineage>
</organism>
<dbReference type="InterPro" id="IPR004027">
    <property type="entry name" value="SEC_C_motif"/>
</dbReference>
<dbReference type="AlphaFoldDB" id="A0A916YB97"/>
<gene>
    <name evidence="1" type="ORF">GCM10011335_46460</name>
</gene>
<dbReference type="Proteomes" id="UP000613160">
    <property type="component" value="Unassembled WGS sequence"/>
</dbReference>
<dbReference type="InterPro" id="IPR036255">
    <property type="entry name" value="YgfB-like_sf"/>
</dbReference>
<evidence type="ECO:0000313" key="2">
    <source>
        <dbReference type="Proteomes" id="UP000613160"/>
    </source>
</evidence>
<dbReference type="Gene3D" id="1.20.120.740">
    <property type="entry name" value="YgfB uncharacterised protein family UPF0149, PF03695"/>
    <property type="match status" value="1"/>
</dbReference>
<evidence type="ECO:0000313" key="1">
    <source>
        <dbReference type="EMBL" id="GGD38434.1"/>
    </source>
</evidence>
<comment type="caution">
    <text evidence="1">The sequence shown here is derived from an EMBL/GenBank/DDBJ whole genome shotgun (WGS) entry which is preliminary data.</text>
</comment>
<dbReference type="SUPFAM" id="SSF101327">
    <property type="entry name" value="YgfB-like"/>
    <property type="match status" value="1"/>
</dbReference>
<name>A0A916YB97_9HYPH</name>
<dbReference type="EMBL" id="BMJJ01000014">
    <property type="protein sequence ID" value="GGD38434.1"/>
    <property type="molecule type" value="Genomic_DNA"/>
</dbReference>
<protein>
    <recommendedName>
        <fullName evidence="3">YecA family protein</fullName>
    </recommendedName>
</protein>
<dbReference type="Pfam" id="PF02810">
    <property type="entry name" value="SEC-C"/>
    <property type="match status" value="1"/>
</dbReference>
<dbReference type="PANTHER" id="PTHR33747:SF1">
    <property type="entry name" value="ADENYLATE CYCLASE-ASSOCIATED CAP C-TERMINAL DOMAIN-CONTAINING PROTEIN"/>
    <property type="match status" value="1"/>
</dbReference>
<dbReference type="SUPFAM" id="SSF103642">
    <property type="entry name" value="Sec-C motif"/>
    <property type="match status" value="1"/>
</dbReference>
<reference evidence="1" key="1">
    <citation type="journal article" date="2014" name="Int. J. Syst. Evol. Microbiol.">
        <title>Complete genome sequence of Corynebacterium casei LMG S-19264T (=DSM 44701T), isolated from a smear-ripened cheese.</title>
        <authorList>
            <consortium name="US DOE Joint Genome Institute (JGI-PGF)"/>
            <person name="Walter F."/>
            <person name="Albersmeier A."/>
            <person name="Kalinowski J."/>
            <person name="Ruckert C."/>
        </authorList>
    </citation>
    <scope>NUCLEOTIDE SEQUENCE</scope>
    <source>
        <strain evidence="1">CGMCC 1.15493</strain>
    </source>
</reference>
<sequence>MESLPRRLERLEDGLAALPRDYDAMTLGEIDGFIAAIVVCPVEIPQEEWLAHLWRTTDSTETVDPALLADLRERILDHHRLTALGLRAGEEGYAPIVYIEDESGATVWESWASGFGEAMQLRMDSWDAVRITGDAEALTALDGLKELVRIANIEGAPPPTLEALIETAADRIPDWVEILHDWRMAYRPVPVQAPVRVDKVGRNDPCPCGSGKKFKKCCGIAA</sequence>
<keyword evidence="2" id="KW-1185">Reference proteome</keyword>
<dbReference type="RefSeq" id="WP_188854846.1">
    <property type="nucleotide sequence ID" value="NZ_BMJJ01000014.1"/>
</dbReference>
<dbReference type="Gene3D" id="3.10.450.50">
    <property type="match status" value="1"/>
</dbReference>
<dbReference type="InterPro" id="IPR011978">
    <property type="entry name" value="YgfB-like"/>
</dbReference>
<accession>A0A916YB97</accession>